<dbReference type="STRING" id="421531.IX38_11170"/>
<dbReference type="AlphaFoldDB" id="A0A085ZHN5"/>
<evidence type="ECO:0000313" key="2">
    <source>
        <dbReference type="EMBL" id="KFF03949.1"/>
    </source>
</evidence>
<dbReference type="EMBL" id="JPRO01000007">
    <property type="protein sequence ID" value="KFF03949.1"/>
    <property type="molecule type" value="Genomic_DNA"/>
</dbReference>
<evidence type="ECO:0000313" key="3">
    <source>
        <dbReference type="Proteomes" id="UP000028703"/>
    </source>
</evidence>
<gene>
    <name evidence="2" type="ORF">IX38_11170</name>
</gene>
<dbReference type="RefSeq" id="WP_051884622.1">
    <property type="nucleotide sequence ID" value="NZ_JPRO01000007.1"/>
</dbReference>
<evidence type="ECO:0000256" key="1">
    <source>
        <dbReference type="SAM" id="SignalP"/>
    </source>
</evidence>
<proteinExistence type="predicted"/>
<accession>A0A085ZHN5</accession>
<reference evidence="2 3" key="1">
    <citation type="submission" date="2014-07" db="EMBL/GenBank/DDBJ databases">
        <title>Genome of Chryseobacterium luteum DSM 18605.</title>
        <authorList>
            <person name="Stropko S.J."/>
            <person name="Pipes S.E."/>
            <person name="Newman J.D."/>
        </authorList>
    </citation>
    <scope>NUCLEOTIDE SEQUENCE [LARGE SCALE GENOMIC DNA]</scope>
    <source>
        <strain evidence="2 3">DSM 18605</strain>
    </source>
</reference>
<dbReference type="OrthoDB" id="1272450at2"/>
<comment type="caution">
    <text evidence="2">The sequence shown here is derived from an EMBL/GenBank/DDBJ whole genome shotgun (WGS) entry which is preliminary data.</text>
</comment>
<organism evidence="2 3">
    <name type="scientific">Chryseobacterium luteum</name>
    <dbReference type="NCBI Taxonomy" id="421531"/>
    <lineage>
        <taxon>Bacteria</taxon>
        <taxon>Pseudomonadati</taxon>
        <taxon>Bacteroidota</taxon>
        <taxon>Flavobacteriia</taxon>
        <taxon>Flavobacteriales</taxon>
        <taxon>Weeksellaceae</taxon>
        <taxon>Chryseobacterium group</taxon>
        <taxon>Chryseobacterium</taxon>
    </lineage>
</organism>
<name>A0A085ZHN5_9FLAO</name>
<dbReference type="Proteomes" id="UP000028703">
    <property type="component" value="Unassembled WGS sequence"/>
</dbReference>
<protein>
    <submittedName>
        <fullName evidence="2">Uncharacterized protein</fullName>
    </submittedName>
</protein>
<keyword evidence="3" id="KW-1185">Reference proteome</keyword>
<feature type="signal peptide" evidence="1">
    <location>
        <begin position="1"/>
        <end position="20"/>
    </location>
</feature>
<sequence length="211" mass="21527">MKKILLTATMLVGLSAVSKAQQGRVGINTTTPSATLDVVANTTDNARPDALLVPRMTATELSNKDDTSGTYGAPQNGAIVYITSGTGSGARKAKITGAGFYYFDNTVPEWKPFGGGNSTPAVITPVRTSATGTDLSAADLDGYVFLTTNADLSTIPVSAAVKGRSITLVKVGGGTLSVNGASAASVNSMTTNGRGLGFVYDGTSWQSYSAQ</sequence>
<feature type="chain" id="PRO_5001801263" evidence="1">
    <location>
        <begin position="21"/>
        <end position="211"/>
    </location>
</feature>
<keyword evidence="1" id="KW-0732">Signal</keyword>
<dbReference type="eggNOG" id="ENOG50338F5">
    <property type="taxonomic scope" value="Bacteria"/>
</dbReference>